<sequence length="82" mass="10321">MKKYLLHYSTNYYDPVYEYKDVRVPLTMLKRVPRDRLMTEEEWRRLGIKLEHGWEHYMIYCREPHILLFRRKKTEGDEKNDV</sequence>
<dbReference type="InterPro" id="IPR000789">
    <property type="entry name" value="Cyclin-dep_kinase_reg-sub"/>
</dbReference>
<dbReference type="Proteomes" id="UP001652582">
    <property type="component" value="Chromosome Z"/>
</dbReference>
<dbReference type="SMART" id="SM01084">
    <property type="entry name" value="CKS"/>
    <property type="match status" value="1"/>
</dbReference>
<dbReference type="OrthoDB" id="440676at2759"/>
<dbReference type="SUPFAM" id="SSF55637">
    <property type="entry name" value="Cell cycle regulatory proteins"/>
    <property type="match status" value="1"/>
</dbReference>
<evidence type="ECO:0000256" key="2">
    <source>
        <dbReference type="ARBA" id="ARBA00022618"/>
    </source>
</evidence>
<organism evidence="5 6">
    <name type="scientific">Bicyclus anynana</name>
    <name type="common">Squinting bush brown butterfly</name>
    <dbReference type="NCBI Taxonomy" id="110368"/>
    <lineage>
        <taxon>Eukaryota</taxon>
        <taxon>Metazoa</taxon>
        <taxon>Ecdysozoa</taxon>
        <taxon>Arthropoda</taxon>
        <taxon>Hexapoda</taxon>
        <taxon>Insecta</taxon>
        <taxon>Pterygota</taxon>
        <taxon>Neoptera</taxon>
        <taxon>Endopterygota</taxon>
        <taxon>Lepidoptera</taxon>
        <taxon>Glossata</taxon>
        <taxon>Ditrysia</taxon>
        <taxon>Papilionoidea</taxon>
        <taxon>Nymphalidae</taxon>
        <taxon>Satyrinae</taxon>
        <taxon>Satyrini</taxon>
        <taxon>Mycalesina</taxon>
        <taxon>Bicyclus</taxon>
    </lineage>
</organism>
<dbReference type="GeneID" id="112045736"/>
<dbReference type="KEGG" id="bany:112045736"/>
<evidence type="ECO:0000313" key="6">
    <source>
        <dbReference type="RefSeq" id="XP_023937807.1"/>
    </source>
</evidence>
<dbReference type="InterPro" id="IPR036858">
    <property type="entry name" value="Cyclin-dep_kinase_reg-sub_sf"/>
</dbReference>
<dbReference type="GO" id="GO:0051301">
    <property type="term" value="P:cell division"/>
    <property type="evidence" value="ECO:0007669"/>
    <property type="project" value="UniProtKB-UniRule"/>
</dbReference>
<protein>
    <recommendedName>
        <fullName evidence="4">Cyclin-dependent kinases regulatory subunit</fullName>
    </recommendedName>
</protein>
<evidence type="ECO:0000256" key="4">
    <source>
        <dbReference type="RuleBase" id="RU311113"/>
    </source>
</evidence>
<comment type="similarity">
    <text evidence="1 4">Belongs to the CKS family.</text>
</comment>
<evidence type="ECO:0000313" key="5">
    <source>
        <dbReference type="Proteomes" id="UP001652582"/>
    </source>
</evidence>
<gene>
    <name evidence="6" type="primary">LOC112045736</name>
</gene>
<evidence type="ECO:0000256" key="1">
    <source>
        <dbReference type="ARBA" id="ARBA00007782"/>
    </source>
</evidence>
<dbReference type="PANTHER" id="PTHR23415">
    <property type="entry name" value="CYCLIN-DEPENDENT KINASES REGULATORY SUBUNIT/60S RIBOSOME SUBUNIT BIOGENESIS PROTEIN NIP7"/>
    <property type="match status" value="1"/>
</dbReference>
<keyword evidence="5" id="KW-1185">Reference proteome</keyword>
<dbReference type="RefSeq" id="XP_023937807.1">
    <property type="nucleotide sequence ID" value="XM_024082039.2"/>
</dbReference>
<name>A0A6J1MXZ6_BICAN</name>
<dbReference type="AlphaFoldDB" id="A0A6J1MXZ6"/>
<dbReference type="GO" id="GO:0016538">
    <property type="term" value="F:cyclin-dependent protein serine/threonine kinase regulator activity"/>
    <property type="evidence" value="ECO:0007669"/>
    <property type="project" value="InterPro"/>
</dbReference>
<reference evidence="6" key="1">
    <citation type="submission" date="2025-08" db="UniProtKB">
        <authorList>
            <consortium name="RefSeq"/>
        </authorList>
    </citation>
    <scope>IDENTIFICATION</scope>
</reference>
<keyword evidence="3 4" id="KW-0131">Cell cycle</keyword>
<comment type="function">
    <text evidence="4">Binds to the catalytic subunit of the cyclin dependent kinases and is essential for their biological function.</text>
</comment>
<evidence type="ECO:0000256" key="3">
    <source>
        <dbReference type="ARBA" id="ARBA00023306"/>
    </source>
</evidence>
<accession>A0A6J1MXZ6</accession>
<dbReference type="Gene3D" id="3.30.170.10">
    <property type="entry name" value="Cyclin-dependent kinase, regulatory subunit"/>
    <property type="match status" value="1"/>
</dbReference>
<dbReference type="PRINTS" id="PR00296">
    <property type="entry name" value="CYCLINKINASE"/>
</dbReference>
<keyword evidence="2 4" id="KW-0132">Cell division</keyword>
<dbReference type="Pfam" id="PF01111">
    <property type="entry name" value="CKS"/>
    <property type="match status" value="1"/>
</dbReference>
<proteinExistence type="inferred from homology"/>